<dbReference type="InterPro" id="IPR016181">
    <property type="entry name" value="Acyl_CoA_acyltransferase"/>
</dbReference>
<dbReference type="SUPFAM" id="SSF55729">
    <property type="entry name" value="Acyl-CoA N-acyltransferases (Nat)"/>
    <property type="match status" value="1"/>
</dbReference>
<dbReference type="EMBL" id="BMGC01000007">
    <property type="protein sequence ID" value="GGB27599.1"/>
    <property type="molecule type" value="Genomic_DNA"/>
</dbReference>
<gene>
    <name evidence="2" type="ORF">GCM10011489_14730</name>
</gene>
<accession>A0A916WT90</accession>
<dbReference type="Gene3D" id="3.40.630.30">
    <property type="match status" value="1"/>
</dbReference>
<reference evidence="2" key="2">
    <citation type="submission" date="2020-09" db="EMBL/GenBank/DDBJ databases">
        <authorList>
            <person name="Sun Q."/>
            <person name="Zhou Y."/>
        </authorList>
    </citation>
    <scope>NUCLEOTIDE SEQUENCE</scope>
    <source>
        <strain evidence="2">CGMCC 1.12827</strain>
    </source>
</reference>
<protein>
    <recommendedName>
        <fullName evidence="4">Acetyltransferase (GNAT) family protein</fullName>
    </recommendedName>
</protein>
<name>A0A916WT90_9ACTN</name>
<evidence type="ECO:0000313" key="3">
    <source>
        <dbReference type="Proteomes" id="UP000621454"/>
    </source>
</evidence>
<evidence type="ECO:0000256" key="1">
    <source>
        <dbReference type="SAM" id="MobiDB-lite"/>
    </source>
</evidence>
<sequence length="125" mass="13670">MTPKLLLIFSALIREVAGVVIDWPVYVTVLPGRPRLSSGRCATTPTAPTRAAPQPATPPRVAAAEWSRAQGAHKVTLQVWPHNHAAIALDRRAGFVEEGVLRRHNHNRQLISTASCPRAPMLMLM</sequence>
<feature type="region of interest" description="Disordered" evidence="1">
    <location>
        <begin position="37"/>
        <end position="57"/>
    </location>
</feature>
<organism evidence="2 3">
    <name type="scientific">Gordonia jinhuaensis</name>
    <dbReference type="NCBI Taxonomy" id="1517702"/>
    <lineage>
        <taxon>Bacteria</taxon>
        <taxon>Bacillati</taxon>
        <taxon>Actinomycetota</taxon>
        <taxon>Actinomycetes</taxon>
        <taxon>Mycobacteriales</taxon>
        <taxon>Gordoniaceae</taxon>
        <taxon>Gordonia</taxon>
    </lineage>
</organism>
<feature type="compositionally biased region" description="Low complexity" evidence="1">
    <location>
        <begin position="42"/>
        <end position="57"/>
    </location>
</feature>
<evidence type="ECO:0008006" key="4">
    <source>
        <dbReference type="Google" id="ProtNLM"/>
    </source>
</evidence>
<keyword evidence="3" id="KW-1185">Reference proteome</keyword>
<evidence type="ECO:0000313" key="2">
    <source>
        <dbReference type="EMBL" id="GGB27599.1"/>
    </source>
</evidence>
<dbReference type="Proteomes" id="UP000621454">
    <property type="component" value="Unassembled WGS sequence"/>
</dbReference>
<dbReference type="AlphaFoldDB" id="A0A916WT90"/>
<proteinExistence type="predicted"/>
<reference evidence="2" key="1">
    <citation type="journal article" date="2014" name="Int. J. Syst. Evol. Microbiol.">
        <title>Complete genome sequence of Corynebacterium casei LMG S-19264T (=DSM 44701T), isolated from a smear-ripened cheese.</title>
        <authorList>
            <consortium name="US DOE Joint Genome Institute (JGI-PGF)"/>
            <person name="Walter F."/>
            <person name="Albersmeier A."/>
            <person name="Kalinowski J."/>
            <person name="Ruckert C."/>
        </authorList>
    </citation>
    <scope>NUCLEOTIDE SEQUENCE</scope>
    <source>
        <strain evidence="2">CGMCC 1.12827</strain>
    </source>
</reference>
<comment type="caution">
    <text evidence="2">The sequence shown here is derived from an EMBL/GenBank/DDBJ whole genome shotgun (WGS) entry which is preliminary data.</text>
</comment>